<protein>
    <submittedName>
        <fullName evidence="6">HIT family hydrolase</fullName>
    </submittedName>
</protein>
<dbReference type="Gene3D" id="3.30.428.10">
    <property type="entry name" value="HIT-like"/>
    <property type="match status" value="1"/>
</dbReference>
<dbReference type="CDD" id="cd01275">
    <property type="entry name" value="FHIT"/>
    <property type="match status" value="1"/>
</dbReference>
<proteinExistence type="predicted"/>
<feature type="short sequence motif" description="Histidine triad motif" evidence="4">
    <location>
        <begin position="127"/>
        <end position="131"/>
    </location>
</feature>
<keyword evidence="1" id="KW-0547">Nucleotide-binding</keyword>
<evidence type="ECO:0000256" key="3">
    <source>
        <dbReference type="PIRSR" id="PIRSR639383-2"/>
    </source>
</evidence>
<organism evidence="6 7">
    <name type="scientific">Chondromyces crocatus</name>
    <dbReference type="NCBI Taxonomy" id="52"/>
    <lineage>
        <taxon>Bacteria</taxon>
        <taxon>Pseudomonadati</taxon>
        <taxon>Myxococcota</taxon>
        <taxon>Polyangia</taxon>
        <taxon>Polyangiales</taxon>
        <taxon>Polyangiaceae</taxon>
        <taxon>Chondromyces</taxon>
    </lineage>
</organism>
<dbReference type="SUPFAM" id="SSF54197">
    <property type="entry name" value="HIT-like"/>
    <property type="match status" value="1"/>
</dbReference>
<dbReference type="PANTHER" id="PTHR42997">
    <property type="entry name" value="HIT FAMILY HYDROLASE"/>
    <property type="match status" value="1"/>
</dbReference>
<name>A0A0K1EPD2_CHOCO</name>
<reference evidence="6 7" key="1">
    <citation type="submission" date="2015-07" db="EMBL/GenBank/DDBJ databases">
        <title>Genome analysis of myxobacterium Chondromyces crocatus Cm c5 reveals a high potential for natural compound synthesis and the genetic basis for the loss of fruiting body formation.</title>
        <authorList>
            <person name="Zaburannyi N."/>
            <person name="Bunk B."/>
            <person name="Maier J."/>
            <person name="Overmann J."/>
            <person name="Mueller R."/>
        </authorList>
    </citation>
    <scope>NUCLEOTIDE SEQUENCE [LARGE SCALE GENOMIC DNA]</scope>
    <source>
        <strain evidence="6 7">Cm c5</strain>
    </source>
</reference>
<sequence>MLASRLMGNPLWAPWRMEYILGPKDRGECIFCGVHDASEDERRSRFVVAVTPCAFVMLNRYPFAAGHLLVVPHVHVAALHELSAPDHDALFRLVRETATRLQRAVRAEGLNIGINLGAVAGAGVAAHLHVHIVPRWSGDTNFMPVLADTRVMPQALEATRDHLLGFFQDLPSDDGGSAAT</sequence>
<evidence type="ECO:0000259" key="5">
    <source>
        <dbReference type="PROSITE" id="PS51084"/>
    </source>
</evidence>
<feature type="binding site" evidence="3">
    <location>
        <begin position="121"/>
        <end position="124"/>
    </location>
    <ligand>
        <name>substrate</name>
    </ligand>
</feature>
<dbReference type="Pfam" id="PF01230">
    <property type="entry name" value="HIT"/>
    <property type="match status" value="1"/>
</dbReference>
<feature type="domain" description="HIT" evidence="5">
    <location>
        <begin position="30"/>
        <end position="142"/>
    </location>
</feature>
<dbReference type="STRING" id="52.CMC5_068960"/>
<evidence type="ECO:0000313" key="6">
    <source>
        <dbReference type="EMBL" id="AKT42669.1"/>
    </source>
</evidence>
<dbReference type="PROSITE" id="PS51084">
    <property type="entry name" value="HIT_2"/>
    <property type="match status" value="1"/>
</dbReference>
<evidence type="ECO:0000256" key="1">
    <source>
        <dbReference type="ARBA" id="ARBA00022741"/>
    </source>
</evidence>
<evidence type="ECO:0000256" key="4">
    <source>
        <dbReference type="PROSITE-ProRule" id="PRU00464"/>
    </source>
</evidence>
<keyword evidence="6" id="KW-0378">Hydrolase</keyword>
<dbReference type="KEGG" id="ccro:CMC5_068960"/>
<dbReference type="InterPro" id="IPR052908">
    <property type="entry name" value="AP-4-A_phosphorylase"/>
</dbReference>
<evidence type="ECO:0000313" key="7">
    <source>
        <dbReference type="Proteomes" id="UP000067626"/>
    </source>
</evidence>
<dbReference type="AlphaFoldDB" id="A0A0K1EPD2"/>
<dbReference type="Proteomes" id="UP000067626">
    <property type="component" value="Chromosome"/>
</dbReference>
<dbReference type="InterPro" id="IPR039383">
    <property type="entry name" value="FHIT"/>
</dbReference>
<dbReference type="InterPro" id="IPR011146">
    <property type="entry name" value="HIT-like"/>
</dbReference>
<feature type="active site" description="Tele-AMP-histidine intermediate" evidence="2">
    <location>
        <position position="129"/>
    </location>
</feature>
<dbReference type="GO" id="GO:0016787">
    <property type="term" value="F:hydrolase activity"/>
    <property type="evidence" value="ECO:0007669"/>
    <property type="project" value="UniProtKB-KW"/>
</dbReference>
<dbReference type="InterPro" id="IPR036265">
    <property type="entry name" value="HIT-like_sf"/>
</dbReference>
<feature type="binding site" evidence="3">
    <location>
        <position position="59"/>
    </location>
    <ligand>
        <name>substrate</name>
    </ligand>
</feature>
<accession>A0A0K1EPD2</accession>
<gene>
    <name evidence="6" type="ORF">CMC5_068960</name>
</gene>
<dbReference type="GO" id="GO:0000166">
    <property type="term" value="F:nucleotide binding"/>
    <property type="evidence" value="ECO:0007669"/>
    <property type="project" value="UniProtKB-KW"/>
</dbReference>
<dbReference type="EMBL" id="CP012159">
    <property type="protein sequence ID" value="AKT42669.1"/>
    <property type="molecule type" value="Genomic_DNA"/>
</dbReference>
<dbReference type="PANTHER" id="PTHR42997:SF1">
    <property type="entry name" value="AP-4-A PHOSPHORYLASE"/>
    <property type="match status" value="1"/>
</dbReference>
<keyword evidence="7" id="KW-1185">Reference proteome</keyword>
<feature type="binding site" evidence="3">
    <location>
        <position position="131"/>
    </location>
    <ligand>
        <name>substrate</name>
    </ligand>
</feature>
<evidence type="ECO:0000256" key="2">
    <source>
        <dbReference type="PIRSR" id="PIRSR639383-1"/>
    </source>
</evidence>